<dbReference type="EMBL" id="OW152837">
    <property type="protein sequence ID" value="CAH2058087.1"/>
    <property type="molecule type" value="Genomic_DNA"/>
</dbReference>
<keyword evidence="2" id="KW-1185">Reference proteome</keyword>
<reference evidence="1" key="1">
    <citation type="submission" date="2022-03" db="EMBL/GenBank/DDBJ databases">
        <authorList>
            <person name="Martin H S."/>
        </authorList>
    </citation>
    <scope>NUCLEOTIDE SEQUENCE</scope>
</reference>
<evidence type="ECO:0000313" key="2">
    <source>
        <dbReference type="Proteomes" id="UP000837857"/>
    </source>
</evidence>
<sequence length="78" mass="8624">MENIASQRKSRSLAVQINTGIASRLYSVRILHRLKISEALYSAINCDNAVLMHFARHCLCVDGSALRTTNPATRGQLP</sequence>
<name>A0ABN8IQL8_9NEOP</name>
<proteinExistence type="predicted"/>
<accession>A0ABN8IQL8</accession>
<organism evidence="1 2">
    <name type="scientific">Iphiclides podalirius</name>
    <name type="common">scarce swallowtail</name>
    <dbReference type="NCBI Taxonomy" id="110791"/>
    <lineage>
        <taxon>Eukaryota</taxon>
        <taxon>Metazoa</taxon>
        <taxon>Ecdysozoa</taxon>
        <taxon>Arthropoda</taxon>
        <taxon>Hexapoda</taxon>
        <taxon>Insecta</taxon>
        <taxon>Pterygota</taxon>
        <taxon>Neoptera</taxon>
        <taxon>Endopterygota</taxon>
        <taxon>Lepidoptera</taxon>
        <taxon>Glossata</taxon>
        <taxon>Ditrysia</taxon>
        <taxon>Papilionoidea</taxon>
        <taxon>Papilionidae</taxon>
        <taxon>Papilioninae</taxon>
        <taxon>Iphiclides</taxon>
    </lineage>
</organism>
<gene>
    <name evidence="1" type="ORF">IPOD504_LOCUS10434</name>
</gene>
<dbReference type="Proteomes" id="UP000837857">
    <property type="component" value="Chromosome 25"/>
</dbReference>
<feature type="non-terminal residue" evidence="1">
    <location>
        <position position="1"/>
    </location>
</feature>
<protein>
    <submittedName>
        <fullName evidence="1">Uncharacterized protein</fullName>
    </submittedName>
</protein>
<evidence type="ECO:0000313" key="1">
    <source>
        <dbReference type="EMBL" id="CAH2058087.1"/>
    </source>
</evidence>